<evidence type="ECO:0000256" key="1">
    <source>
        <dbReference type="SAM" id="MobiDB-lite"/>
    </source>
</evidence>
<organism evidence="2 3">
    <name type="scientific">Malus domestica</name>
    <name type="common">Apple</name>
    <name type="synonym">Pyrus malus</name>
    <dbReference type="NCBI Taxonomy" id="3750"/>
    <lineage>
        <taxon>Eukaryota</taxon>
        <taxon>Viridiplantae</taxon>
        <taxon>Streptophyta</taxon>
        <taxon>Embryophyta</taxon>
        <taxon>Tracheophyta</taxon>
        <taxon>Spermatophyta</taxon>
        <taxon>Magnoliopsida</taxon>
        <taxon>eudicotyledons</taxon>
        <taxon>Gunneridae</taxon>
        <taxon>Pentapetalae</taxon>
        <taxon>rosids</taxon>
        <taxon>fabids</taxon>
        <taxon>Rosales</taxon>
        <taxon>Rosaceae</taxon>
        <taxon>Amygdaloideae</taxon>
        <taxon>Maleae</taxon>
        <taxon>Malus</taxon>
    </lineage>
</organism>
<reference evidence="2 3" key="1">
    <citation type="submission" date="2018-10" db="EMBL/GenBank/DDBJ databases">
        <title>A high-quality apple genome assembly.</title>
        <authorList>
            <person name="Hu J."/>
        </authorList>
    </citation>
    <scope>NUCLEOTIDE SEQUENCE [LARGE SCALE GENOMIC DNA]</scope>
    <source>
        <strain evidence="3">cv. HFTH1</strain>
        <tissue evidence="2">Young leaf</tissue>
    </source>
</reference>
<dbReference type="Proteomes" id="UP000290289">
    <property type="component" value="Chromosome 2"/>
</dbReference>
<feature type="region of interest" description="Disordered" evidence="1">
    <location>
        <begin position="550"/>
        <end position="580"/>
    </location>
</feature>
<comment type="caution">
    <text evidence="2">The sequence shown here is derived from an EMBL/GenBank/DDBJ whole genome shotgun (WGS) entry which is preliminary data.</text>
</comment>
<dbReference type="STRING" id="3750.A0A498KNN7"/>
<evidence type="ECO:0000313" key="2">
    <source>
        <dbReference type="EMBL" id="RXI07305.1"/>
    </source>
</evidence>
<dbReference type="AlphaFoldDB" id="A0A498KNN7"/>
<keyword evidence="3" id="KW-1185">Reference proteome</keyword>
<gene>
    <name evidence="2" type="ORF">DVH24_026441</name>
</gene>
<accession>A0A498KNN7</accession>
<proteinExistence type="predicted"/>
<sequence>MFAHLSGKSCDWGFISAISMFVCPKPSPESSSSTDTADVAELLMNLSIFGFRQLSASGQHEKTKEMYNKVVEDVIVEQLPEESEEDLRVRTFTELFRKLPFPDQNHFLSTIIKKFKRELQIGELVSWFSTQLDASDQQELIGELVHVKADDETITNEDLVQRTKLLWPVAADEQLCDGVIGVIIEKLEDESEADFKLRRFTELCKKVVDFGVQVQFLDSVVQKLLEPRRCLPHGVLLQPQDSASAAELLWQLSSFGFSLLSIDDQQDKIKQISNKISAEAVKRQRLAGESEEDLRQKTFTMLFNKAPVSTRFEEMFGDSGRLESKDAKNVILEKLDEESEEDFRLRRFIKLCSTNTCLFIKNILTYLALYLILLDVFLSEEDEKRNSKGLQLQKSGYEERDKIKQFRYAEFYIGLSVIWFKTRCAKHPGNPVEVLVSNVGEGDHDVEKLQHETEEDFRLRRFTESFKQLEFGSQEYIVDYIKSTFGSQEYIVDNIKSTIVHDLGYHNDEPRSKLLSGPSLGLTSDDDERPPFSLEFIMVKSPNLRGGGVATTQGGGGGGAITQGGGDGAITQGGQGTSQQ</sequence>
<evidence type="ECO:0000313" key="3">
    <source>
        <dbReference type="Proteomes" id="UP000290289"/>
    </source>
</evidence>
<protein>
    <submittedName>
        <fullName evidence="2">Uncharacterized protein</fullName>
    </submittedName>
</protein>
<dbReference type="EMBL" id="RDQH01000328">
    <property type="protein sequence ID" value="RXI07305.1"/>
    <property type="molecule type" value="Genomic_DNA"/>
</dbReference>
<name>A0A498KNN7_MALDO</name>